<sequence length="360" mass="42697">MFLKNKSCIYAPLPEDFDFASTDKPRNTKNYILSDLTPDQKENLHRFKVQTIKENNIYLKQNPEVHAFISILLQLIFTKRPSRNVLQFMAKYFNKSKFDIKDDIIQYYARRGLKYPFEKRQMDFFEYSDFSQSISFIDESSQFAFNNNYYKDEEEASEESTLMIITEILDELVENAMNLKDKCVYDALPENFDFLSTDIPRGTKNYNLSFLTPEQQESINRFKVQTIKENNIYLNKTPEVKAIISLLLQRVFLKRPSTDVLIYMAQFFNRSKYDVIDDITEYYAKKGIIYPILKENYFYQQSSSEDSNVSIPFRSNNFFIENYEDSQEEESESESSFVIIRKLVYDLVEDAVTTAERNDH</sequence>
<organism evidence="1 2">
    <name type="scientific">Brassicogethes aeneus</name>
    <name type="common">Rape pollen beetle</name>
    <name type="synonym">Meligethes aeneus</name>
    <dbReference type="NCBI Taxonomy" id="1431903"/>
    <lineage>
        <taxon>Eukaryota</taxon>
        <taxon>Metazoa</taxon>
        <taxon>Ecdysozoa</taxon>
        <taxon>Arthropoda</taxon>
        <taxon>Hexapoda</taxon>
        <taxon>Insecta</taxon>
        <taxon>Pterygota</taxon>
        <taxon>Neoptera</taxon>
        <taxon>Endopterygota</taxon>
        <taxon>Coleoptera</taxon>
        <taxon>Polyphaga</taxon>
        <taxon>Cucujiformia</taxon>
        <taxon>Nitidulidae</taxon>
        <taxon>Meligethinae</taxon>
        <taxon>Brassicogethes</taxon>
    </lineage>
</organism>
<dbReference type="CDD" id="cd22971">
    <property type="entry name" value="DD_RIIAD1"/>
    <property type="match status" value="1"/>
</dbReference>
<reference evidence="1" key="1">
    <citation type="submission" date="2021-12" db="EMBL/GenBank/DDBJ databases">
        <authorList>
            <person name="King R."/>
        </authorList>
    </citation>
    <scope>NUCLEOTIDE SEQUENCE</scope>
</reference>
<dbReference type="InterPro" id="IPR059162">
    <property type="entry name" value="RIIAD1"/>
</dbReference>
<dbReference type="Proteomes" id="UP001154078">
    <property type="component" value="Chromosome 9"/>
</dbReference>
<dbReference type="EMBL" id="OV121140">
    <property type="protein sequence ID" value="CAH0564521.1"/>
    <property type="molecule type" value="Genomic_DNA"/>
</dbReference>
<proteinExistence type="predicted"/>
<dbReference type="OrthoDB" id="10249338at2759"/>
<gene>
    <name evidence="1" type="ORF">MELIAE_LOCUS13057</name>
</gene>
<protein>
    <submittedName>
        <fullName evidence="1">Uncharacterized protein</fullName>
    </submittedName>
</protein>
<dbReference type="AlphaFoldDB" id="A0A9P0FNE7"/>
<evidence type="ECO:0000313" key="2">
    <source>
        <dbReference type="Proteomes" id="UP001154078"/>
    </source>
</evidence>
<evidence type="ECO:0000313" key="1">
    <source>
        <dbReference type="EMBL" id="CAH0564521.1"/>
    </source>
</evidence>
<keyword evidence="2" id="KW-1185">Reference proteome</keyword>
<accession>A0A9P0FNE7</accession>
<name>A0A9P0FNE7_BRAAE</name>